<proteinExistence type="predicted"/>
<feature type="non-terminal residue" evidence="1">
    <location>
        <position position="1"/>
    </location>
</feature>
<dbReference type="EMBL" id="CADCTG010000152">
    <property type="protein sequence ID" value="CAA9245247.1"/>
    <property type="molecule type" value="Genomic_DNA"/>
</dbReference>
<dbReference type="AlphaFoldDB" id="A0A6J4IAX3"/>
<feature type="non-terminal residue" evidence="1">
    <location>
        <position position="54"/>
    </location>
</feature>
<organism evidence="1">
    <name type="scientific">uncultured Acetobacteraceae bacterium</name>
    <dbReference type="NCBI Taxonomy" id="169975"/>
    <lineage>
        <taxon>Bacteria</taxon>
        <taxon>Pseudomonadati</taxon>
        <taxon>Pseudomonadota</taxon>
        <taxon>Alphaproteobacteria</taxon>
        <taxon>Acetobacterales</taxon>
        <taxon>Acetobacteraceae</taxon>
        <taxon>environmental samples</taxon>
    </lineage>
</organism>
<name>A0A6J4IAX3_9PROT</name>
<evidence type="ECO:0000313" key="1">
    <source>
        <dbReference type="EMBL" id="CAA9245247.1"/>
    </source>
</evidence>
<sequence>WRSRAASASSRRCAARPGCCPTPICPNTSSAGWTRSCPAASAPSPRASCAPLGT</sequence>
<accession>A0A6J4IAX3</accession>
<protein>
    <submittedName>
        <fullName evidence="1">Uncharacterized protein</fullName>
    </submittedName>
</protein>
<reference evidence="1" key="1">
    <citation type="submission" date="2020-02" db="EMBL/GenBank/DDBJ databases">
        <authorList>
            <person name="Meier V. D."/>
        </authorList>
    </citation>
    <scope>NUCLEOTIDE SEQUENCE</scope>
    <source>
        <strain evidence="1">AVDCRST_MAG08</strain>
    </source>
</reference>
<gene>
    <name evidence="1" type="ORF">AVDCRST_MAG08-1823</name>
</gene>